<feature type="region of interest" description="Disordered" evidence="7">
    <location>
        <begin position="2946"/>
        <end position="2985"/>
    </location>
</feature>
<feature type="region of interest" description="Disordered" evidence="7">
    <location>
        <begin position="1403"/>
        <end position="1444"/>
    </location>
</feature>
<dbReference type="CTD" id="179981"/>
<dbReference type="ExpressionAtlas" id="G5EDI2">
    <property type="expression patterns" value="baseline and differential"/>
</dbReference>
<evidence type="ECO:0000256" key="5">
    <source>
        <dbReference type="ARBA" id="ARBA00023136"/>
    </source>
</evidence>
<dbReference type="InterPro" id="IPR046964">
    <property type="entry name" value="RTN1-4"/>
</dbReference>
<keyword evidence="3 6" id="KW-0256">Endoplasmic reticulum</keyword>
<accession>G5EDI2</accession>
<dbReference type="RefSeq" id="NP_001123026.1">
    <property type="nucleotide sequence ID" value="NM_001129554.5"/>
</dbReference>
<protein>
    <recommendedName>
        <fullName evidence="6">Reticulon-like protein</fullName>
    </recommendedName>
</protein>
<feature type="region of interest" description="Disordered" evidence="7">
    <location>
        <begin position="2502"/>
        <end position="2525"/>
    </location>
</feature>
<evidence type="ECO:0000313" key="10">
    <source>
        <dbReference type="Proteomes" id="UP000001940"/>
    </source>
</evidence>
<feature type="region of interest" description="Disordered" evidence="7">
    <location>
        <begin position="925"/>
        <end position="964"/>
    </location>
</feature>
<dbReference type="InterPro" id="IPR003388">
    <property type="entry name" value="Reticulon"/>
</dbReference>
<dbReference type="FunCoup" id="G5EDI2">
    <property type="interactions" value="22"/>
</dbReference>
<evidence type="ECO:0007829" key="12">
    <source>
        <dbReference type="PeptideAtlas" id="G5EDI2"/>
    </source>
</evidence>
<evidence type="ECO:0000256" key="2">
    <source>
        <dbReference type="ARBA" id="ARBA00022692"/>
    </source>
</evidence>
<dbReference type="GO" id="GO:0005789">
    <property type="term" value="C:endoplasmic reticulum membrane"/>
    <property type="evidence" value="ECO:0000250"/>
    <property type="project" value="WormBase"/>
</dbReference>
<feature type="compositionally biased region" description="Polar residues" evidence="7">
    <location>
        <begin position="1743"/>
        <end position="1752"/>
    </location>
</feature>
<gene>
    <name evidence="9 11" type="primary">ret-1</name>
    <name evidence="9" type="ORF">CELE_W06A7.3</name>
    <name evidence="11" type="ORF">W06A7.3</name>
</gene>
<feature type="region of interest" description="Disordered" evidence="7">
    <location>
        <begin position="1358"/>
        <end position="1388"/>
    </location>
</feature>
<dbReference type="GO" id="GO:0030424">
    <property type="term" value="C:axon"/>
    <property type="evidence" value="ECO:0000318"/>
    <property type="project" value="GO_Central"/>
</dbReference>
<evidence type="ECO:0000256" key="6">
    <source>
        <dbReference type="RuleBase" id="RU363132"/>
    </source>
</evidence>
<dbReference type="OrthoDB" id="567788at2759"/>
<dbReference type="Reactome" id="R-CEL-8849932">
    <property type="pathway name" value="Synaptic adhesion-like molecules"/>
</dbReference>
<feature type="compositionally biased region" description="Basic and acidic residues" evidence="7">
    <location>
        <begin position="2059"/>
        <end position="2077"/>
    </location>
</feature>
<evidence type="ECO:0000256" key="7">
    <source>
        <dbReference type="SAM" id="MobiDB-lite"/>
    </source>
</evidence>
<feature type="region of interest" description="Disordered" evidence="7">
    <location>
        <begin position="1461"/>
        <end position="1608"/>
    </location>
</feature>
<feature type="compositionally biased region" description="Polar residues" evidence="7">
    <location>
        <begin position="801"/>
        <end position="813"/>
    </location>
</feature>
<feature type="region of interest" description="Disordered" evidence="7">
    <location>
        <begin position="620"/>
        <end position="660"/>
    </location>
</feature>
<proteinExistence type="evidence at protein level"/>
<dbReference type="PhylomeDB" id="G5EDI2"/>
<evidence type="ECO:0000313" key="9">
    <source>
        <dbReference type="EMBL" id="CAN86643.2"/>
    </source>
</evidence>
<dbReference type="GO" id="GO:1990809">
    <property type="term" value="P:endoplasmic reticulum tubular network membrane organization"/>
    <property type="evidence" value="ECO:0000318"/>
    <property type="project" value="GO_Central"/>
</dbReference>
<feature type="transmembrane region" description="Helical" evidence="6">
    <location>
        <begin position="3226"/>
        <end position="3252"/>
    </location>
</feature>
<feature type="compositionally biased region" description="Low complexity" evidence="7">
    <location>
        <begin position="50"/>
        <end position="72"/>
    </location>
</feature>
<feature type="region of interest" description="Disordered" evidence="7">
    <location>
        <begin position="31"/>
        <end position="76"/>
    </location>
</feature>
<feature type="region of interest" description="Disordered" evidence="7">
    <location>
        <begin position="1953"/>
        <end position="2030"/>
    </location>
</feature>
<feature type="region of interest" description="Disordered" evidence="7">
    <location>
        <begin position="2162"/>
        <end position="2181"/>
    </location>
</feature>
<feature type="region of interest" description="Disordered" evidence="7">
    <location>
        <begin position="1694"/>
        <end position="1752"/>
    </location>
</feature>
<feature type="compositionally biased region" description="Basic and acidic residues" evidence="7">
    <location>
        <begin position="1410"/>
        <end position="1423"/>
    </location>
</feature>
<name>G5EDI2_CAEEL</name>
<feature type="compositionally biased region" description="Basic and acidic residues" evidence="7">
    <location>
        <begin position="1500"/>
        <end position="1514"/>
    </location>
</feature>
<dbReference type="Pfam" id="PF02453">
    <property type="entry name" value="Reticulon"/>
    <property type="match status" value="1"/>
</dbReference>
<dbReference type="PROSITE" id="PS50845">
    <property type="entry name" value="RETICULON"/>
    <property type="match status" value="1"/>
</dbReference>
<dbReference type="InParanoid" id="G5EDI2"/>
<feature type="region of interest" description="Disordered" evidence="7">
    <location>
        <begin position="1896"/>
        <end position="1936"/>
    </location>
</feature>
<dbReference type="IntAct" id="G5EDI2">
    <property type="interactions" value="4"/>
</dbReference>
<keyword evidence="5 6" id="KW-0472">Membrane</keyword>
<feature type="compositionally biased region" description="Basic and acidic residues" evidence="7">
    <location>
        <begin position="2564"/>
        <end position="2582"/>
    </location>
</feature>
<evidence type="ECO:0000256" key="1">
    <source>
        <dbReference type="ARBA" id="ARBA00004477"/>
    </source>
</evidence>
<feature type="transmembrane region" description="Helical" evidence="6">
    <location>
        <begin position="3117"/>
        <end position="3135"/>
    </location>
</feature>
<feature type="compositionally biased region" description="Basic and acidic residues" evidence="7">
    <location>
        <begin position="2744"/>
        <end position="2753"/>
    </location>
</feature>
<feature type="compositionally biased region" description="Basic and acidic residues" evidence="7">
    <location>
        <begin position="925"/>
        <end position="941"/>
    </location>
</feature>
<feature type="compositionally biased region" description="Basic and acidic residues" evidence="7">
    <location>
        <begin position="1860"/>
        <end position="1878"/>
    </location>
</feature>
<evidence type="ECO:0000259" key="8">
    <source>
        <dbReference type="PROSITE" id="PS50845"/>
    </source>
</evidence>
<feature type="region of interest" description="Disordered" evidence="7">
    <location>
        <begin position="2606"/>
        <end position="2628"/>
    </location>
</feature>
<feature type="region of interest" description="Disordered" evidence="7">
    <location>
        <begin position="587"/>
        <end position="606"/>
    </location>
</feature>
<feature type="transmembrane region" description="Helical" evidence="6">
    <location>
        <begin position="3141"/>
        <end position="3160"/>
    </location>
</feature>
<feature type="compositionally biased region" description="Polar residues" evidence="7">
    <location>
        <begin position="1468"/>
        <end position="1477"/>
    </location>
</feature>
<dbReference type="Proteomes" id="UP000001940">
    <property type="component" value="Chromosome V"/>
</dbReference>
<feature type="region of interest" description="Disordered" evidence="7">
    <location>
        <begin position="750"/>
        <end position="908"/>
    </location>
</feature>
<dbReference type="eggNOG" id="KOG1792">
    <property type="taxonomic scope" value="Eukaryota"/>
</dbReference>
<feature type="compositionally biased region" description="Basic and acidic residues" evidence="7">
    <location>
        <begin position="2010"/>
        <end position="2030"/>
    </location>
</feature>
<comment type="subcellular location">
    <subcellularLocation>
        <location evidence="1 6">Endoplasmic reticulum membrane</location>
        <topology evidence="1 6">Multi-pass membrane protein</topology>
    </subcellularLocation>
</comment>
<feature type="compositionally biased region" description="Acidic residues" evidence="7">
    <location>
        <begin position="1571"/>
        <end position="1583"/>
    </location>
</feature>
<dbReference type="Bgee" id="WBGene00004336">
    <property type="expression patterns" value="Expressed in pharyngeal muscle cell (C elegans) and 7 other cell types or tissues"/>
</dbReference>
<dbReference type="HOGENOM" id="CLU_226433_0_0_1"/>
<feature type="region of interest" description="Disordered" evidence="7">
    <location>
        <begin position="2054"/>
        <end position="2129"/>
    </location>
</feature>
<feature type="compositionally biased region" description="Acidic residues" evidence="7">
    <location>
        <begin position="2612"/>
        <end position="2622"/>
    </location>
</feature>
<sequence>MNAENVDVELFFRKPPEITNFELVKTIWIDPKEETNSTNEPTSEHEPKSLQPLALQPLQTPESESGGSSCSHSEVEQLPDDILNEPLDDEVFEEEEENVQTDLLFRQPKNSEMELAYTISKSAEINLDELEFEDEEVEVDLLFREPTDRRFELVYTIPMMEDVSIDSQETITFEDIPPSEELDNVVEEVTDVAELTEFTFKPVEKDEQTETESFTTVLEANAGEGARDFIERVKLTSNDTLDDLDDDPEEETFQNSFVKSVDSKTPTPTGDNYEIEDSSVSDVLKDAAEKLQIIRNYSADLESEKDTINTDVQHVFIGLEDEGGVIPIIQETQEYVAEIGPTQDNQEYDSTSKSDLEPQSSADGVVETSTFEAPAVFGLEDSEDIINKHALETASNQEFSKIKEPEVTEVSENTAENLNEEVGESKNPEAIDLVESGENAGIEQNAGAEQSQKEAVEETSSFKAPAVIGLEESRDILKDPLLETAPDQENFNNKESEMTEIAEITTPIRLESSGDNFIGTDPEKGTEQIKGSESSELVTQEVIGLEESGDILKEPALETVTNQELSENKVSEVTEIAENITPIGLECSGDNFIGTDPEQQPEPIKGIESSELDVIGLEDSGDEVKQSQLKSSEDQEFSELKEHDASGNVDETGESADIKQDDVTEIVQRETIGLEDSGLAEIVAAHEKNLTSSDIDSSVIPEDAENASPEAIGLESSGDNFIGTDLEHEEGQIDNCESYVLETAAVIGLEDSGENLKDSVQEDPPEKEFSENKESEVTGDVENTTAIGLESSGEHFIGLEQGQQAASIEANENSEMEAPAVIGLEDSGDNLNRPALETASDQESSENKEPDASENVEETEPVSSAKVIALESSGDCEEGNIKISANENSVEPDGADKPAHTEQEIPTIILPSETTVTQLEDHLSETEEKQNEVESSIKSEKNVIGLEDSGDTFRDTSGLAPAEDNEAEATITTDFVPLESAGDIPSENEIKEVASAPDVVGLEEYIIGNIPNAPVVNDDIPNVFTPEVANDETVETFSVTAEEASIPVVVELEPIGDEYEFQRPVENFSEPSDNINLEESGAEQVLLENNMFTPLDELEPQQKILNEKAEHIEIEASGDEFIKDHPFPVENEQNVNEQSSRVETVHSFIGLESSGVGLTGAVSDSVANNVKENTESPDIISLEASGDELSKLVEAREIITESKDAYSTDVPESRKTVSDVIGLEEAGDKIVSNNVSNVMGNPDESQLALEQADNVPELPIENSEQETVAVKATESCDHVVDSQKTLERASSLEEDIMSPEVLGITSSQTLSDYLPVISEDQDSIPVPVTEVEETSEKLVKASSLEEDVVSPEVLELDDRVQNKNPESEVTAVDASKTEGDFSDSPDSRATETFMEKLVTVTENLLPAGDKLSEERIQEIRENETISQPGKEEDDLENANDPDDETIVEKIVSMAESSLPIEAVISTEDGGTSDQPAQNAIPDSEETTVDDSQTEEIFTDDNVKKSKENTPKAENDTEINYLPGGEEGPEDNAEKRNEAVSPNDETSEIKQDLENLENGASGPDNNVQVDEAAQEDPTDPETVDETTSKISENMPKAPDTEDDNATEFIEAGLETTEAFGDAEHVSYLDANIEKLVAMADEPLPVDELVSIEERPEEVAPAESTGEDEDIFRRDRRTVSLTGTGDQNAPIQVIFVGDGDENPDANADQERTSEHNELIESDKESEEAITKNEEDVDQDPIQSEEPLTSQEGESSIGNKIVAVVGSVLLGGAVIPYGVLASNENEDAHADREVEETGDSTRDRPEEETFVSKLTSMVENILPSTNDENPEAVSMVENVLPVNTEGLDESKEDNPDAPTAEAHSGEKNLRNDKTTDTRERDPEEETILNKLVENALPTGVTGSFTEVSAPDAQELDETVVDHAGQNDTSEVEDAPEKSAGGTVIEKFTSMIESILPVQAPTQPENAESHIDQETGGASEIKDDQNQPEEFSAEHQGKFEVSAEPDQESAEFQLEAKKDQDKETIENSEDAKKETVMEKLVSLVENILPVEAVLPSDSTVTKNSEDKKELETQELSSKEIKTSGQPEYVPETSEAFVSDPEIFQRVKRASSTEPKTQKTEPHAPIFIVGQSTEDDEQSIANVIDELVHEDDEKKVPEVTANISVSASENIDDSTTANAVPKTEVSSEQLQVATVEFELESAPEEESAAIPEVQEPLEKVEVQPDLSQNSPAPHKIIDLHFNIPKDHEDYGNDYVPFGTESSEESQKADGNQENQEEEDVVAELNFHPIRQWRDEDVISLQSLKSLVAEVGCITDVDASDVNEQDEESTLKILKVVPSEPSLLELDFTNDPKVIHVPIPLMEPATMYLEEMVEWIIADAVKEVSEMEVVTESEISEMAPQVSESTCPIPEPLADLKLPVEDDEKTPEPEPVVPGQVQERIIPIEVEQAPTIPQRPPRAPKSELPKVAKPLDDSKSRVRFAPLNIKLGRTYSEEQQKELVESLERPLTIITQQKPPEKPTEDIGALSPLSPNTLAEYEEVPMMDMQSVPHSPQEKQEEIEALSEIIEEPQAMKEVEKPVESAPEKDNESLEAPEIINEPIRRVLVETKIMGPGKSLNEDNDDDDDGSECLDSIGDLSERTIQRFNTSIDDPSIRRDSFSSISSFGDRQKFRTAIENIRQDLLPFQSSVSQYLRSSPNPSQQLLVTNLSMDSPSDLSPNAPPVGFENTAQFLEKLQQEDRPSAEGSIDSSGFEKVDHEGLDEFAAPPVHDPMQKSVFGSLGSDDMKPGSQDDGFVFIERNEANEATLKKNQKMSSHHNDVIEKNYFNDNAPTAALLESPIAEEARKLVQDAVESASEYKKQAVDSGDEIGRELLDNVEQKIEQVKEPIVDSLHKAYDGVGDFVHETVPNAVDDFVREAEKQLPESPVPEKIETPEPLVDIHDTVDKVHDEVDNFLRREPTPPFETDDVAPLSDDKPQFGNQTPEEDETTFDRKGPLTIPEEVEKAAAAQNNDLDDFDPLVTSNTGAAFGAAVGAAAAVESLTEEEMFGHQKFETVPRPPTPPKDISDEDVKPSTVNLGPSHHHSHPSSPHHSILKHHGDAWIDFKTVPPCVLDVIYWRDAKKSAIVLSLALLVLFVLAKYPLLTVVTYSLLLALGAAAGFRSIFSVFKKVEAQIKKTDSEHPFSEILAQDLTLPQEKVHAQADVFVEHATCIANKLKKLVFVESPLESIKFGLVLWSLTYIASWFSGFTLAILGLLGVFSVPKVYESNQEAIDPHLATISGHLKNVQNIIDEKLPFLRSAPVAAEEKKDQ</sequence>
<reference evidence="9 10" key="1">
    <citation type="journal article" date="1998" name="Science">
        <title>Genome sequence of the nematode C. elegans: a platform for investigating biology.</title>
        <authorList>
            <consortium name="The C. elegans sequencing consortium"/>
            <person name="Sulson J.E."/>
            <person name="Waterston R."/>
        </authorList>
    </citation>
    <scope>NUCLEOTIDE SEQUENCE [LARGE SCALE GENOMIC DNA]</scope>
    <source>
        <strain evidence="9 10">Bristol N2</strain>
    </source>
</reference>
<feature type="region of interest" description="Disordered" evidence="7">
    <location>
        <begin position="406"/>
        <end position="427"/>
    </location>
</feature>
<feature type="region of interest" description="Disordered" evidence="7">
    <location>
        <begin position="2250"/>
        <end position="2272"/>
    </location>
</feature>
<feature type="region of interest" description="Disordered" evidence="7">
    <location>
        <begin position="1651"/>
        <end position="1671"/>
    </location>
</feature>
<dbReference type="GeneID" id="179981"/>
<feature type="compositionally biased region" description="Basic and acidic residues" evidence="7">
    <location>
        <begin position="894"/>
        <end position="903"/>
    </location>
</feature>
<evidence type="ECO:0000313" key="11">
    <source>
        <dbReference type="WormBase" id="W06A7.3f"/>
    </source>
</evidence>
<keyword evidence="10" id="KW-1185">Reference proteome</keyword>
<organism evidence="9 10">
    <name type="scientific">Caenorhabditis elegans</name>
    <dbReference type="NCBI Taxonomy" id="6239"/>
    <lineage>
        <taxon>Eukaryota</taxon>
        <taxon>Metazoa</taxon>
        <taxon>Ecdysozoa</taxon>
        <taxon>Nematoda</taxon>
        <taxon>Chromadorea</taxon>
        <taxon>Rhabditida</taxon>
        <taxon>Rhabditina</taxon>
        <taxon>Rhabditomorpha</taxon>
        <taxon>Rhabditoidea</taxon>
        <taxon>Rhabditidae</taxon>
        <taxon>Peloderinae</taxon>
        <taxon>Caenorhabditis</taxon>
    </lineage>
</organism>
<keyword evidence="12" id="KW-1267">Proteomics identification</keyword>
<evidence type="ECO:0000256" key="4">
    <source>
        <dbReference type="ARBA" id="ARBA00022989"/>
    </source>
</evidence>
<dbReference type="STRING" id="6239.W06A7.3f.1"/>
<feature type="region of interest" description="Disordered" evidence="7">
    <location>
        <begin position="509"/>
        <end position="536"/>
    </location>
</feature>
<feature type="compositionally biased region" description="Basic and acidic residues" evidence="7">
    <location>
        <begin position="1706"/>
        <end position="1731"/>
    </location>
</feature>
<feature type="region of interest" description="Disordered" evidence="7">
    <location>
        <begin position="342"/>
        <end position="365"/>
    </location>
</feature>
<keyword evidence="4 6" id="KW-1133">Transmembrane helix</keyword>
<feature type="compositionally biased region" description="Basic and acidic residues" evidence="7">
    <location>
        <begin position="1375"/>
        <end position="1388"/>
    </location>
</feature>
<dbReference type="AGR" id="WB:WBGene00004336"/>
<dbReference type="WormBase" id="W06A7.3f">
    <property type="protein sequence ID" value="CE41710"/>
    <property type="gene ID" value="WBGene00004336"/>
    <property type="gene designation" value="ret-1"/>
</dbReference>
<dbReference type="SMR" id="G5EDI2"/>
<feature type="region of interest" description="Disordered" evidence="7">
    <location>
        <begin position="1783"/>
        <end position="1804"/>
    </location>
</feature>
<keyword evidence="2 6" id="KW-0812">Transmembrane</keyword>
<dbReference type="PANTHER" id="PTHR45799:SF2">
    <property type="entry name" value="RETICULON-LIKE PROTEIN"/>
    <property type="match status" value="1"/>
</dbReference>
<feature type="region of interest" description="Disordered" evidence="7">
    <location>
        <begin position="2562"/>
        <end position="2588"/>
    </location>
</feature>
<feature type="domain" description="Reticulon" evidence="8">
    <location>
        <begin position="3104"/>
        <end position="3303"/>
    </location>
</feature>
<feature type="compositionally biased region" description="Basic and acidic residues" evidence="7">
    <location>
        <begin position="754"/>
        <end position="776"/>
    </location>
</feature>
<dbReference type="EMBL" id="BX284605">
    <property type="protein sequence ID" value="CAN86643.2"/>
    <property type="molecule type" value="Genomic_DNA"/>
</dbReference>
<dbReference type="PANTHER" id="PTHR45799">
    <property type="entry name" value="RETICULON-LIKE PROTEIN"/>
    <property type="match status" value="1"/>
</dbReference>
<dbReference type="Gene3D" id="1.20.5.2480">
    <property type="match status" value="1"/>
</dbReference>
<dbReference type="GO" id="GO:0012505">
    <property type="term" value="C:endomembrane system"/>
    <property type="evidence" value="ECO:0000314"/>
    <property type="project" value="WormBase"/>
</dbReference>
<dbReference type="PaxDb" id="6239-W06A7.3f"/>
<feature type="compositionally biased region" description="Acidic residues" evidence="7">
    <location>
        <begin position="1431"/>
        <end position="1444"/>
    </location>
</feature>
<evidence type="ECO:0000256" key="3">
    <source>
        <dbReference type="ARBA" id="ARBA00022824"/>
    </source>
</evidence>
<feature type="region of interest" description="Disordered" evidence="7">
    <location>
        <begin position="2728"/>
        <end position="2785"/>
    </location>
</feature>
<dbReference type="OMA" id="FHPIRQW"/>
<feature type="region of interest" description="Disordered" evidence="7">
    <location>
        <begin position="3041"/>
        <end position="3085"/>
    </location>
</feature>
<feature type="region of interest" description="Disordered" evidence="7">
    <location>
        <begin position="1843"/>
        <end position="1882"/>
    </location>
</feature>
<feature type="compositionally biased region" description="Acidic residues" evidence="7">
    <location>
        <begin position="1482"/>
        <end position="1498"/>
    </location>
</feature>